<dbReference type="Pfam" id="PF04379">
    <property type="entry name" value="DUF525"/>
    <property type="match status" value="1"/>
</dbReference>
<evidence type="ECO:0000313" key="4">
    <source>
        <dbReference type="EMBL" id="QEL65988.1"/>
    </source>
</evidence>
<dbReference type="PANTHER" id="PTHR14289">
    <property type="entry name" value="F-BOX ONLY PROTEIN 3"/>
    <property type="match status" value="1"/>
</dbReference>
<name>A0A5C1ECI6_9RHOO</name>
<dbReference type="KEGG" id="otr:OTERR_25120"/>
<reference evidence="4 5" key="1">
    <citation type="submission" date="2017-07" db="EMBL/GenBank/DDBJ databases">
        <title>Complete genome sequence of Oryzomicrobium terrae TPP412.</title>
        <authorList>
            <person name="Chiu L.-W."/>
            <person name="Lo K.-J."/>
            <person name="Tsai Y.-M."/>
            <person name="Lin S.-S."/>
            <person name="Kuo C.-H."/>
            <person name="Liu C.-T."/>
        </authorList>
    </citation>
    <scope>NUCLEOTIDE SEQUENCE [LARGE SCALE GENOMIC DNA]</scope>
    <source>
        <strain evidence="4 5">TPP412</strain>
    </source>
</reference>
<dbReference type="PANTHER" id="PTHR14289:SF16">
    <property type="entry name" value="POLYMERASE DELTA-INTERACTING PROTEIN 2"/>
    <property type="match status" value="1"/>
</dbReference>
<dbReference type="Gene3D" id="2.60.40.1470">
    <property type="entry name" value="ApaG domain"/>
    <property type="match status" value="1"/>
</dbReference>
<dbReference type="GO" id="GO:0070987">
    <property type="term" value="P:error-free translesion synthesis"/>
    <property type="evidence" value="ECO:0007669"/>
    <property type="project" value="TreeGrafter"/>
</dbReference>
<protein>
    <recommendedName>
        <fullName evidence="1 2">Protein ApaG</fullName>
    </recommendedName>
</protein>
<accession>A0A5C1ECI6</accession>
<sequence length="135" mass="14893">MADHSSPPPTDTGTYKIRVTATPQFLPEQSDSEEGRYVFAYTIIIENIGTVAARLISRHWVISDARNDEQEVRGIGVVGHQPLLKPGERFEYTSGCILPTPVGTMRGSYQMEAEDGTTFDATIPEFTLAAPRVLH</sequence>
<dbReference type="InterPro" id="IPR007474">
    <property type="entry name" value="ApaG_domain"/>
</dbReference>
<evidence type="ECO:0000256" key="2">
    <source>
        <dbReference type="HAMAP-Rule" id="MF_00791"/>
    </source>
</evidence>
<dbReference type="PROSITE" id="PS51087">
    <property type="entry name" value="APAG"/>
    <property type="match status" value="1"/>
</dbReference>
<feature type="domain" description="ApaG" evidence="3">
    <location>
        <begin position="11"/>
        <end position="135"/>
    </location>
</feature>
<dbReference type="EMBL" id="CP022579">
    <property type="protein sequence ID" value="QEL65988.1"/>
    <property type="molecule type" value="Genomic_DNA"/>
</dbReference>
<dbReference type="Proteomes" id="UP000323671">
    <property type="component" value="Chromosome"/>
</dbReference>
<dbReference type="AlphaFoldDB" id="A0A5C1ECI6"/>
<dbReference type="RefSeq" id="WP_054622200.1">
    <property type="nucleotide sequence ID" value="NZ_CP022579.1"/>
</dbReference>
<dbReference type="SUPFAM" id="SSF110069">
    <property type="entry name" value="ApaG-like"/>
    <property type="match status" value="1"/>
</dbReference>
<keyword evidence="5" id="KW-1185">Reference proteome</keyword>
<proteinExistence type="inferred from homology"/>
<evidence type="ECO:0000259" key="3">
    <source>
        <dbReference type="PROSITE" id="PS51087"/>
    </source>
</evidence>
<dbReference type="InterPro" id="IPR036767">
    <property type="entry name" value="ApaG_sf"/>
</dbReference>
<dbReference type="HAMAP" id="MF_00791">
    <property type="entry name" value="ApaG"/>
    <property type="match status" value="1"/>
</dbReference>
<dbReference type="InterPro" id="IPR023065">
    <property type="entry name" value="Uncharacterised_ApaG"/>
</dbReference>
<evidence type="ECO:0000313" key="5">
    <source>
        <dbReference type="Proteomes" id="UP000323671"/>
    </source>
</evidence>
<dbReference type="NCBIfam" id="NF003967">
    <property type="entry name" value="PRK05461.1"/>
    <property type="match status" value="1"/>
</dbReference>
<evidence type="ECO:0000256" key="1">
    <source>
        <dbReference type="ARBA" id="ARBA00017693"/>
    </source>
</evidence>
<organism evidence="4 5">
    <name type="scientific">Oryzomicrobium terrae</name>
    <dbReference type="NCBI Taxonomy" id="1735038"/>
    <lineage>
        <taxon>Bacteria</taxon>
        <taxon>Pseudomonadati</taxon>
        <taxon>Pseudomonadota</taxon>
        <taxon>Betaproteobacteria</taxon>
        <taxon>Rhodocyclales</taxon>
        <taxon>Rhodocyclaceae</taxon>
        <taxon>Oryzomicrobium</taxon>
    </lineage>
</organism>
<gene>
    <name evidence="2 4" type="primary">apaG</name>
    <name evidence="4" type="ORF">OTERR_25120</name>
</gene>